<sequence length="199" mass="21958">MFSAVLDTSVLWPSRQRDFLLSLAAERTYSPKWNTAILDELVFHETEKLAERGTPVEEAEHSAERLIGQMSTAFDDALVTDWEPLEGTYGLPDPDDEHVLAAAIMCGAEVIVTENLKDFPASKLPAPVRATPARDFVYDTVRAHLTQSCRAVVAMCDRSGRHGPKLTVADLLAIFNERYKMTEAVELLSAAPGLREALS</sequence>
<dbReference type="InterPro" id="IPR029060">
    <property type="entry name" value="PIN-like_dom_sf"/>
</dbReference>
<dbReference type="InterPro" id="IPR002716">
    <property type="entry name" value="PIN_dom"/>
</dbReference>
<dbReference type="GO" id="GO:0004518">
    <property type="term" value="F:nuclease activity"/>
    <property type="evidence" value="ECO:0007669"/>
    <property type="project" value="UniProtKB-KW"/>
</dbReference>
<evidence type="ECO:0000256" key="1">
    <source>
        <dbReference type="ARBA" id="ARBA00022722"/>
    </source>
</evidence>
<dbReference type="GO" id="GO:0046872">
    <property type="term" value="F:metal ion binding"/>
    <property type="evidence" value="ECO:0007669"/>
    <property type="project" value="UniProtKB-KW"/>
</dbReference>
<evidence type="ECO:0000256" key="4">
    <source>
        <dbReference type="ARBA" id="ARBA00022842"/>
    </source>
</evidence>
<evidence type="ECO:0000256" key="2">
    <source>
        <dbReference type="ARBA" id="ARBA00022723"/>
    </source>
</evidence>
<name>A0A150H668_9MICO</name>
<dbReference type="PATRIC" id="fig|479117.4.peg.1861"/>
<evidence type="ECO:0000313" key="7">
    <source>
        <dbReference type="Proteomes" id="UP000243589"/>
    </source>
</evidence>
<feature type="domain" description="PIN" evidence="5">
    <location>
        <begin position="5"/>
        <end position="116"/>
    </location>
</feature>
<reference evidence="6 7" key="1">
    <citation type="submission" date="2016-01" db="EMBL/GenBank/DDBJ databases">
        <title>Use of Whole Genome Sequencing to ascertain that Brevibacterium massiliense (Roux, Raoult 2009) is a later heterotypic synonym of Brevibacterium ravenspurgense (Mages 2008).</title>
        <authorList>
            <person name="Bernier A.-M."/>
            <person name="Burdz T."/>
            <person name="Huynh C."/>
            <person name="Pachecho A.L."/>
            <person name="Wiebe D."/>
            <person name="Bonner C."/>
            <person name="Bernard K."/>
        </authorList>
    </citation>
    <scope>NUCLEOTIDE SEQUENCE [LARGE SCALE GENOMIC DNA]</scope>
    <source>
        <strain evidence="6 7">CCUG56047</strain>
    </source>
</reference>
<keyword evidence="1" id="KW-0540">Nuclease</keyword>
<keyword evidence="7" id="KW-1185">Reference proteome</keyword>
<comment type="caution">
    <text evidence="6">The sequence shown here is derived from an EMBL/GenBank/DDBJ whole genome shotgun (WGS) entry which is preliminary data.</text>
</comment>
<evidence type="ECO:0000256" key="3">
    <source>
        <dbReference type="ARBA" id="ARBA00022801"/>
    </source>
</evidence>
<dbReference type="Pfam" id="PF13470">
    <property type="entry name" value="PIN_3"/>
    <property type="match status" value="1"/>
</dbReference>
<dbReference type="SUPFAM" id="SSF88723">
    <property type="entry name" value="PIN domain-like"/>
    <property type="match status" value="1"/>
</dbReference>
<evidence type="ECO:0000259" key="5">
    <source>
        <dbReference type="Pfam" id="PF13470"/>
    </source>
</evidence>
<keyword evidence="3" id="KW-0378">Hydrolase</keyword>
<evidence type="ECO:0000313" key="6">
    <source>
        <dbReference type="EMBL" id="KXZ57358.1"/>
    </source>
</evidence>
<organism evidence="6 7">
    <name type="scientific">Brevibacterium ravenspurgense</name>
    <dbReference type="NCBI Taxonomy" id="479117"/>
    <lineage>
        <taxon>Bacteria</taxon>
        <taxon>Bacillati</taxon>
        <taxon>Actinomycetota</taxon>
        <taxon>Actinomycetes</taxon>
        <taxon>Micrococcales</taxon>
        <taxon>Brevibacteriaceae</taxon>
        <taxon>Brevibacterium</taxon>
    </lineage>
</organism>
<dbReference type="RefSeq" id="WP_062022764.1">
    <property type="nucleotide sequence ID" value="NZ_LQQC01000012.1"/>
</dbReference>
<dbReference type="Proteomes" id="UP000243589">
    <property type="component" value="Unassembled WGS sequence"/>
</dbReference>
<protein>
    <recommendedName>
        <fullName evidence="5">PIN domain-containing protein</fullName>
    </recommendedName>
</protein>
<gene>
    <name evidence="6" type="ORF">Bravens_01878</name>
</gene>
<dbReference type="AlphaFoldDB" id="A0A150H668"/>
<keyword evidence="4" id="KW-0460">Magnesium</keyword>
<keyword evidence="2" id="KW-0479">Metal-binding</keyword>
<dbReference type="GO" id="GO:0016787">
    <property type="term" value="F:hydrolase activity"/>
    <property type="evidence" value="ECO:0007669"/>
    <property type="project" value="UniProtKB-KW"/>
</dbReference>
<accession>A0A150H668</accession>
<proteinExistence type="predicted"/>
<dbReference type="EMBL" id="LQQC01000012">
    <property type="protein sequence ID" value="KXZ57358.1"/>
    <property type="molecule type" value="Genomic_DNA"/>
</dbReference>